<evidence type="ECO:0008006" key="3">
    <source>
        <dbReference type="Google" id="ProtNLM"/>
    </source>
</evidence>
<organism evidence="1 2">
    <name type="scientific">Carboxylicivirga marina</name>
    <dbReference type="NCBI Taxonomy" id="2800988"/>
    <lineage>
        <taxon>Bacteria</taxon>
        <taxon>Pseudomonadati</taxon>
        <taxon>Bacteroidota</taxon>
        <taxon>Bacteroidia</taxon>
        <taxon>Marinilabiliales</taxon>
        <taxon>Marinilabiliaceae</taxon>
        <taxon>Carboxylicivirga</taxon>
    </lineage>
</organism>
<gene>
    <name evidence="1" type="ORF">JIV24_05115</name>
</gene>
<dbReference type="EMBL" id="JAENRR010000008">
    <property type="protein sequence ID" value="MBK3516714.1"/>
    <property type="molecule type" value="Genomic_DNA"/>
</dbReference>
<comment type="caution">
    <text evidence="1">The sequence shown here is derived from an EMBL/GenBank/DDBJ whole genome shotgun (WGS) entry which is preliminary data.</text>
</comment>
<dbReference type="Proteomes" id="UP000605676">
    <property type="component" value="Unassembled WGS sequence"/>
</dbReference>
<keyword evidence="2" id="KW-1185">Reference proteome</keyword>
<proteinExistence type="predicted"/>
<sequence length="381" mass="41309">MALPETGINTTLIRNILAASSNKLSELCKHANVNMYSKRKPITENSNAAEWWKGLNNDFGLSVPQYVEGGTSADWSYTKPMSAFKMGHFRLYEHNAIPPIANSQQTREINKWYGNISYLGLLLTRSGESQIGYDDGIMINNLALPDYYLGVELENSVGSKVVLTATAKLGNSGEVEVDWNNALISGWLGAITARYFVSRYTKTINGSFPVGFWDECYCIPNSNGSYNEVAINLINQSAIDFSVVGAGNSKTGYFDPGGKDQPLPISSLGSVGIKMTVTNDSTETYTIRDYKFEADFITTYFGYSYTLECTGSMYDSSGNALASFSLAPGASKTIVLYNVNVLNRDSSGVKAVTPGMNEAVSINVRYNGGGAGGGVYDFTTS</sequence>
<dbReference type="RefSeq" id="WP_200463945.1">
    <property type="nucleotide sequence ID" value="NZ_JAENRR010000008.1"/>
</dbReference>
<name>A0ABS1HGB8_9BACT</name>
<evidence type="ECO:0000313" key="1">
    <source>
        <dbReference type="EMBL" id="MBK3516714.1"/>
    </source>
</evidence>
<evidence type="ECO:0000313" key="2">
    <source>
        <dbReference type="Proteomes" id="UP000605676"/>
    </source>
</evidence>
<protein>
    <recommendedName>
        <fullName evidence="3">Capsid protein</fullName>
    </recommendedName>
</protein>
<reference evidence="1 2" key="1">
    <citation type="submission" date="2021-01" db="EMBL/GenBank/DDBJ databases">
        <title>Carboxyliciviraga sp.nov., isolated from coastal sediments.</title>
        <authorList>
            <person name="Lu D."/>
            <person name="Zhang T."/>
        </authorList>
    </citation>
    <scope>NUCLEOTIDE SEQUENCE [LARGE SCALE GENOMIC DNA]</scope>
    <source>
        <strain evidence="1 2">N1Y132</strain>
    </source>
</reference>
<accession>A0ABS1HGB8</accession>